<dbReference type="HOGENOM" id="CLU_2883129_0_0_5"/>
<accession>F7ZIL5</accession>
<evidence type="ECO:0000313" key="2">
    <source>
        <dbReference type="Proteomes" id="UP000001353"/>
    </source>
</evidence>
<sequence length="63" mass="6536">MSAFFGLRLLKQGAASGIGHRASGIGHRASGIGHRASGIGHRVSLRHAPLCPQGVSVSNRCEF</sequence>
<dbReference type="AlphaFoldDB" id="F7ZIL5"/>
<dbReference type="Proteomes" id="UP000001353">
    <property type="component" value="Chromosome"/>
</dbReference>
<dbReference type="EMBL" id="CP002623">
    <property type="protein sequence ID" value="AEI93734.1"/>
    <property type="molecule type" value="Genomic_DNA"/>
</dbReference>
<dbReference type="STRING" id="391595.RLO149_c017420"/>
<organism evidence="1 2">
    <name type="scientific">Roseobacter litoralis (strain ATCC 49566 / DSM 6996 / JCM 21268 / NBRC 15278 / OCh 149)</name>
    <dbReference type="NCBI Taxonomy" id="391595"/>
    <lineage>
        <taxon>Bacteria</taxon>
        <taxon>Pseudomonadati</taxon>
        <taxon>Pseudomonadota</taxon>
        <taxon>Alphaproteobacteria</taxon>
        <taxon>Rhodobacterales</taxon>
        <taxon>Roseobacteraceae</taxon>
        <taxon>Roseobacter</taxon>
    </lineage>
</organism>
<keyword evidence="2" id="KW-1185">Reference proteome</keyword>
<proteinExistence type="predicted"/>
<reference evidence="1 2" key="1">
    <citation type="journal article" date="2011" name="BMC Genomics">
        <title>Comparative genome analysis and genome-guided physiological analysis of Roseobacter litoralis.</title>
        <authorList>
            <person name="Kalhoefer D."/>
            <person name="Thole S."/>
            <person name="Voget S."/>
            <person name="Lehmann R."/>
            <person name="Liesegang H."/>
            <person name="Wollher A."/>
            <person name="Daniel R."/>
            <person name="Simon M."/>
            <person name="Brinkhoff T."/>
        </authorList>
    </citation>
    <scope>NUCLEOTIDE SEQUENCE [LARGE SCALE GENOMIC DNA]</scope>
    <source>
        <strain evidence="2">ATCC 49566 / DSM 6996 / JCM 21268 / NBRC 15278 / OCh 149</strain>
    </source>
</reference>
<name>F7ZIL5_ROSLO</name>
<gene>
    <name evidence="1" type="ordered locus">RLO149_c017420</name>
</gene>
<dbReference type="KEGG" id="rli:RLO149_c017420"/>
<protein>
    <submittedName>
        <fullName evidence="1">Uncharacterized protein</fullName>
    </submittedName>
</protein>
<evidence type="ECO:0000313" key="1">
    <source>
        <dbReference type="EMBL" id="AEI93734.1"/>
    </source>
</evidence>